<dbReference type="Proteomes" id="UP001415857">
    <property type="component" value="Unassembled WGS sequence"/>
</dbReference>
<dbReference type="PROSITE" id="PS51257">
    <property type="entry name" value="PROKAR_LIPOPROTEIN"/>
    <property type="match status" value="1"/>
</dbReference>
<dbReference type="InterPro" id="IPR006626">
    <property type="entry name" value="PbH1"/>
</dbReference>
<evidence type="ECO:0000256" key="3">
    <source>
        <dbReference type="ARBA" id="ARBA00022512"/>
    </source>
</evidence>
<dbReference type="GO" id="GO:0071555">
    <property type="term" value="P:cell wall organization"/>
    <property type="evidence" value="ECO:0007669"/>
    <property type="project" value="UniProtKB-KW"/>
</dbReference>
<reference evidence="9 10" key="1">
    <citation type="journal article" date="2024" name="Plant J.">
        <title>Genome sequences and population genomics reveal climatic adaptation and genomic divergence between two closely related sweetgum species.</title>
        <authorList>
            <person name="Xu W.Q."/>
            <person name="Ren C.Q."/>
            <person name="Zhang X.Y."/>
            <person name="Comes H.P."/>
            <person name="Liu X.H."/>
            <person name="Li Y.G."/>
            <person name="Kettle C.J."/>
            <person name="Jalonen R."/>
            <person name="Gaisberger H."/>
            <person name="Ma Y.Z."/>
            <person name="Qiu Y.X."/>
        </authorList>
    </citation>
    <scope>NUCLEOTIDE SEQUENCE [LARGE SCALE GENOMIC DNA]</scope>
    <source>
        <strain evidence="9">Hangzhou</strain>
    </source>
</reference>
<dbReference type="AlphaFoldDB" id="A0AAP0X9Z7"/>
<comment type="similarity">
    <text evidence="2 8">Belongs to the glycosyl hydrolase 28 family.</text>
</comment>
<keyword evidence="5 8" id="KW-0378">Hydrolase</keyword>
<evidence type="ECO:0000256" key="2">
    <source>
        <dbReference type="ARBA" id="ARBA00008834"/>
    </source>
</evidence>
<evidence type="ECO:0008006" key="11">
    <source>
        <dbReference type="Google" id="ProtNLM"/>
    </source>
</evidence>
<dbReference type="EMBL" id="JBBPBK010000001">
    <property type="protein sequence ID" value="KAK9292628.1"/>
    <property type="molecule type" value="Genomic_DNA"/>
</dbReference>
<protein>
    <recommendedName>
        <fullName evidence="11">Polygalacturonase</fullName>
    </recommendedName>
</protein>
<dbReference type="SUPFAM" id="SSF51126">
    <property type="entry name" value="Pectin lyase-like"/>
    <property type="match status" value="1"/>
</dbReference>
<evidence type="ECO:0000256" key="7">
    <source>
        <dbReference type="ARBA" id="ARBA00023316"/>
    </source>
</evidence>
<evidence type="ECO:0000256" key="5">
    <source>
        <dbReference type="ARBA" id="ARBA00022801"/>
    </source>
</evidence>
<evidence type="ECO:0000313" key="9">
    <source>
        <dbReference type="EMBL" id="KAK9292628.1"/>
    </source>
</evidence>
<evidence type="ECO:0000256" key="6">
    <source>
        <dbReference type="ARBA" id="ARBA00023295"/>
    </source>
</evidence>
<comment type="subcellular location">
    <subcellularLocation>
        <location evidence="1">Secreted</location>
        <location evidence="1">Cell wall</location>
    </subcellularLocation>
</comment>
<dbReference type="Pfam" id="PF00295">
    <property type="entry name" value="Glyco_hydro_28"/>
    <property type="match status" value="1"/>
</dbReference>
<dbReference type="Gene3D" id="2.160.20.10">
    <property type="entry name" value="Single-stranded right-handed beta-helix, Pectin lyase-like"/>
    <property type="match status" value="1"/>
</dbReference>
<keyword evidence="7" id="KW-0961">Cell wall biogenesis/degradation</keyword>
<sequence>MEVSRCLILFFSISSCLFFVLIQDGLHVNKYTKQKQLHTFSRISLPPSPAPEAAAAAPYSPTYNNGNSPSDSAVVFDVRSFGAVGDGVNNDTQAFKMAWDTACQAESAILLVPDGFSFMIQSTIFTGPCKTGLVFQIDGTIMPPDGPDSWPPKNSKRQWLVFYRINGMSMQGGGLVDGRGEKWWDLPCKPHKGNGRTLSGSCDSPVAIRFFMSSNLTVRGLRIKNSPQFHFRFDICQNVHIDLVTIKAPSQSPNTDGIHIENTSNVTIYNSVISNGIRNSRACVSNITVTDSVIKHSDNGVRIKTWQGGSGSVSRVTFSNILMDTVRNPIIIDQYYCLTKHCANQTSAVFISDILYMKIKGTFDVRSPPMHLACSDSVPCTNLTISDVELLPSQSKKTVANPFCWNAYGNQQALTVPPFLCLLGGIPGSLPDNDVDRC</sequence>
<dbReference type="GO" id="GO:0004650">
    <property type="term" value="F:polygalacturonase activity"/>
    <property type="evidence" value="ECO:0007669"/>
    <property type="project" value="InterPro"/>
</dbReference>
<keyword evidence="6 8" id="KW-0326">Glycosidase</keyword>
<evidence type="ECO:0000313" key="10">
    <source>
        <dbReference type="Proteomes" id="UP001415857"/>
    </source>
</evidence>
<keyword evidence="10" id="KW-1185">Reference proteome</keyword>
<keyword evidence="4" id="KW-0964">Secreted</keyword>
<evidence type="ECO:0000256" key="8">
    <source>
        <dbReference type="RuleBase" id="RU361169"/>
    </source>
</evidence>
<proteinExistence type="inferred from homology"/>
<evidence type="ECO:0000256" key="1">
    <source>
        <dbReference type="ARBA" id="ARBA00004191"/>
    </source>
</evidence>
<organism evidence="9 10">
    <name type="scientific">Liquidambar formosana</name>
    <name type="common">Formosan gum</name>
    <dbReference type="NCBI Taxonomy" id="63359"/>
    <lineage>
        <taxon>Eukaryota</taxon>
        <taxon>Viridiplantae</taxon>
        <taxon>Streptophyta</taxon>
        <taxon>Embryophyta</taxon>
        <taxon>Tracheophyta</taxon>
        <taxon>Spermatophyta</taxon>
        <taxon>Magnoliopsida</taxon>
        <taxon>eudicotyledons</taxon>
        <taxon>Gunneridae</taxon>
        <taxon>Pentapetalae</taxon>
        <taxon>Saxifragales</taxon>
        <taxon>Altingiaceae</taxon>
        <taxon>Liquidambar</taxon>
    </lineage>
</organism>
<keyword evidence="3" id="KW-0134">Cell wall</keyword>
<dbReference type="InterPro" id="IPR012334">
    <property type="entry name" value="Pectin_lyas_fold"/>
</dbReference>
<dbReference type="PANTHER" id="PTHR31375">
    <property type="match status" value="1"/>
</dbReference>
<accession>A0AAP0X9Z7</accession>
<gene>
    <name evidence="9" type="ORF">L1049_020603</name>
</gene>
<comment type="caution">
    <text evidence="9">The sequence shown here is derived from an EMBL/GenBank/DDBJ whole genome shotgun (WGS) entry which is preliminary data.</text>
</comment>
<dbReference type="GO" id="GO:0005975">
    <property type="term" value="P:carbohydrate metabolic process"/>
    <property type="evidence" value="ECO:0007669"/>
    <property type="project" value="InterPro"/>
</dbReference>
<dbReference type="InterPro" id="IPR000743">
    <property type="entry name" value="Glyco_hydro_28"/>
</dbReference>
<dbReference type="InterPro" id="IPR011050">
    <property type="entry name" value="Pectin_lyase_fold/virulence"/>
</dbReference>
<evidence type="ECO:0000256" key="4">
    <source>
        <dbReference type="ARBA" id="ARBA00022525"/>
    </source>
</evidence>
<name>A0AAP0X9Z7_LIQFO</name>
<dbReference type="SMART" id="SM00710">
    <property type="entry name" value="PbH1"/>
    <property type="match status" value="3"/>
</dbReference>